<proteinExistence type="predicted"/>
<feature type="compositionally biased region" description="Low complexity" evidence="1">
    <location>
        <begin position="134"/>
        <end position="144"/>
    </location>
</feature>
<sequence length="173" mass="17691">MAGARTGGAVCDHCAGCVARSAVEQDFAAIGRDHVPWFGLADRSGKTFLPLHQSRQQTGAQGTGRNGDQTVGAGADQGAGADSRDRHSGKLYRQPLCPAALQHGLEQQMGGGSASGAAMGSFPAGSVLRGAFARRQARSAAQGALYPRRRGFDGQDPGKIEGTSKPGDDSGRG</sequence>
<comment type="caution">
    <text evidence="2">The sequence shown here is derived from an EMBL/GenBank/DDBJ whole genome shotgun (WGS) entry which is preliminary data.</text>
</comment>
<name>A0A645EI11_9ZZZZ</name>
<organism evidence="2">
    <name type="scientific">bioreactor metagenome</name>
    <dbReference type="NCBI Taxonomy" id="1076179"/>
    <lineage>
        <taxon>unclassified sequences</taxon>
        <taxon>metagenomes</taxon>
        <taxon>ecological metagenomes</taxon>
    </lineage>
</organism>
<dbReference type="AlphaFoldDB" id="A0A645EI11"/>
<evidence type="ECO:0000313" key="2">
    <source>
        <dbReference type="EMBL" id="MPN01645.1"/>
    </source>
</evidence>
<feature type="compositionally biased region" description="Low complexity" evidence="1">
    <location>
        <begin position="72"/>
        <end position="81"/>
    </location>
</feature>
<protein>
    <submittedName>
        <fullName evidence="2">Uncharacterized protein</fullName>
    </submittedName>
</protein>
<gene>
    <name evidence="2" type="ORF">SDC9_148855</name>
</gene>
<feature type="region of interest" description="Disordered" evidence="1">
    <location>
        <begin position="54"/>
        <end position="95"/>
    </location>
</feature>
<dbReference type="EMBL" id="VSSQ01047640">
    <property type="protein sequence ID" value="MPN01645.1"/>
    <property type="molecule type" value="Genomic_DNA"/>
</dbReference>
<reference evidence="2" key="1">
    <citation type="submission" date="2019-08" db="EMBL/GenBank/DDBJ databases">
        <authorList>
            <person name="Kucharzyk K."/>
            <person name="Murdoch R.W."/>
            <person name="Higgins S."/>
            <person name="Loffler F."/>
        </authorList>
    </citation>
    <scope>NUCLEOTIDE SEQUENCE</scope>
</reference>
<feature type="compositionally biased region" description="Basic and acidic residues" evidence="1">
    <location>
        <begin position="150"/>
        <end position="159"/>
    </location>
</feature>
<accession>A0A645EI11</accession>
<evidence type="ECO:0000256" key="1">
    <source>
        <dbReference type="SAM" id="MobiDB-lite"/>
    </source>
</evidence>
<feature type="region of interest" description="Disordered" evidence="1">
    <location>
        <begin position="134"/>
        <end position="173"/>
    </location>
</feature>